<dbReference type="AlphaFoldDB" id="A0A1G2PEK4"/>
<dbReference type="Proteomes" id="UP000178869">
    <property type="component" value="Unassembled WGS sequence"/>
</dbReference>
<reference evidence="2 3" key="1">
    <citation type="journal article" date="2016" name="Nat. Commun.">
        <title>Thousands of microbial genomes shed light on interconnected biogeochemical processes in an aquifer system.</title>
        <authorList>
            <person name="Anantharaman K."/>
            <person name="Brown C.T."/>
            <person name="Hug L.A."/>
            <person name="Sharon I."/>
            <person name="Castelle C.J."/>
            <person name="Probst A.J."/>
            <person name="Thomas B.C."/>
            <person name="Singh A."/>
            <person name="Wilkins M.J."/>
            <person name="Karaoz U."/>
            <person name="Brodie E.L."/>
            <person name="Williams K.H."/>
            <person name="Hubbard S.S."/>
            <person name="Banfield J.F."/>
        </authorList>
    </citation>
    <scope>NUCLEOTIDE SEQUENCE [LARGE SCALE GENOMIC DNA]</scope>
</reference>
<keyword evidence="1" id="KW-0732">Signal</keyword>
<dbReference type="EMBL" id="MHSR01000013">
    <property type="protein sequence ID" value="OHA46775.1"/>
    <property type="molecule type" value="Genomic_DNA"/>
</dbReference>
<proteinExistence type="predicted"/>
<dbReference type="SUPFAM" id="SSF55486">
    <property type="entry name" value="Metalloproteases ('zincins'), catalytic domain"/>
    <property type="match status" value="1"/>
</dbReference>
<sequence>MFCSRYRVLLAVAFVSLVGAFAAVAYADHSWGAYHWSRTSNTVTLKLGDNVSNTWDAYLTGASSDWNVSSVLDTTIVAGGTNNTKGRLTPKNCVPTSGRVEVCSAKYGRNGWLGLAQIWASGDHIVAGTAKVNDTYFNTIPYNTPAWRRLVMCQEVAHDFGLAHQDETFNNANLGSCMDYTNDPDGGVGGAVDNDPSNEHPNQHDYDQLKAIYTHLDSGITISQSISGAAHGRNNDDLENSAEWGKAIRASSDGKPSLFERDLGNGNKLFTFVIWAN</sequence>
<evidence type="ECO:0000313" key="2">
    <source>
        <dbReference type="EMBL" id="OHA46775.1"/>
    </source>
</evidence>
<protein>
    <recommendedName>
        <fullName evidence="4">Peptidase M10 metallopeptidase domain-containing protein</fullName>
    </recommendedName>
</protein>
<evidence type="ECO:0000313" key="3">
    <source>
        <dbReference type="Proteomes" id="UP000178869"/>
    </source>
</evidence>
<feature type="chain" id="PRO_5009583876" description="Peptidase M10 metallopeptidase domain-containing protein" evidence="1">
    <location>
        <begin position="28"/>
        <end position="277"/>
    </location>
</feature>
<gene>
    <name evidence="2" type="ORF">A2828_01825</name>
</gene>
<name>A0A1G2PEK4_9BACT</name>
<comment type="caution">
    <text evidence="2">The sequence shown here is derived from an EMBL/GenBank/DDBJ whole genome shotgun (WGS) entry which is preliminary data.</text>
</comment>
<organism evidence="2 3">
    <name type="scientific">Candidatus Terrybacteria bacterium RIFCSPHIGHO2_01_FULL_43_35</name>
    <dbReference type="NCBI Taxonomy" id="1802361"/>
    <lineage>
        <taxon>Bacteria</taxon>
        <taxon>Candidatus Terryibacteriota</taxon>
    </lineage>
</organism>
<evidence type="ECO:0000256" key="1">
    <source>
        <dbReference type="SAM" id="SignalP"/>
    </source>
</evidence>
<feature type="signal peptide" evidence="1">
    <location>
        <begin position="1"/>
        <end position="27"/>
    </location>
</feature>
<evidence type="ECO:0008006" key="4">
    <source>
        <dbReference type="Google" id="ProtNLM"/>
    </source>
</evidence>
<accession>A0A1G2PEK4</accession>